<reference evidence="2" key="1">
    <citation type="submission" date="2021-04" db="EMBL/GenBank/DDBJ databases">
        <authorList>
            <person name="Chebbi M.A.C M."/>
        </authorList>
    </citation>
    <scope>NUCLEOTIDE SEQUENCE</scope>
</reference>
<accession>A0A8J2HM85</accession>
<sequence>MFKLLIISIAVYIFISQPNSTLQENFFLKPPKIKVYSNFDEFRHMNRSLLELLLNATVNHQKYLSNSVDQALVEKYKNFHTMLEQNLNLKKQVSSSSFDSLNVFED</sequence>
<proteinExistence type="predicted"/>
<dbReference type="EMBL" id="CAJNRD030001121">
    <property type="protein sequence ID" value="CAG5097453.1"/>
    <property type="molecule type" value="Genomic_DNA"/>
</dbReference>
<dbReference type="OrthoDB" id="7664944at2759"/>
<dbReference type="AlphaFoldDB" id="A0A8J2HM85"/>
<feature type="chain" id="PRO_5035146016" evidence="1">
    <location>
        <begin position="22"/>
        <end position="106"/>
    </location>
</feature>
<evidence type="ECO:0000256" key="1">
    <source>
        <dbReference type="SAM" id="SignalP"/>
    </source>
</evidence>
<evidence type="ECO:0000313" key="2">
    <source>
        <dbReference type="EMBL" id="CAG5097453.1"/>
    </source>
</evidence>
<organism evidence="2 3">
    <name type="scientific">Cotesia congregata</name>
    <name type="common">Parasitoid wasp</name>
    <name type="synonym">Apanteles congregatus</name>
    <dbReference type="NCBI Taxonomy" id="51543"/>
    <lineage>
        <taxon>Eukaryota</taxon>
        <taxon>Metazoa</taxon>
        <taxon>Ecdysozoa</taxon>
        <taxon>Arthropoda</taxon>
        <taxon>Hexapoda</taxon>
        <taxon>Insecta</taxon>
        <taxon>Pterygota</taxon>
        <taxon>Neoptera</taxon>
        <taxon>Endopterygota</taxon>
        <taxon>Hymenoptera</taxon>
        <taxon>Apocrita</taxon>
        <taxon>Ichneumonoidea</taxon>
        <taxon>Braconidae</taxon>
        <taxon>Microgastrinae</taxon>
        <taxon>Cotesia</taxon>
    </lineage>
</organism>
<keyword evidence="1" id="KW-0732">Signal</keyword>
<feature type="signal peptide" evidence="1">
    <location>
        <begin position="1"/>
        <end position="21"/>
    </location>
</feature>
<keyword evidence="3" id="KW-1185">Reference proteome</keyword>
<gene>
    <name evidence="2" type="ORF">HICCMSTLAB_LOCUS8715</name>
</gene>
<evidence type="ECO:0000313" key="3">
    <source>
        <dbReference type="Proteomes" id="UP000786811"/>
    </source>
</evidence>
<comment type="caution">
    <text evidence="2">The sequence shown here is derived from an EMBL/GenBank/DDBJ whole genome shotgun (WGS) entry which is preliminary data.</text>
</comment>
<protein>
    <submittedName>
        <fullName evidence="2">Uncharacterized protein</fullName>
    </submittedName>
</protein>
<name>A0A8J2HM85_COTCN</name>
<dbReference type="Proteomes" id="UP000786811">
    <property type="component" value="Unassembled WGS sequence"/>
</dbReference>